<name>I0FE63_BORCA</name>
<sequence>MKRIGVLLFIICVLYVLCMLSILSCKQDVAENLQQEHIEIKQNEFKFN</sequence>
<geneLocation type="plasmid" evidence="2">
    <name>unnamed9</name>
</geneLocation>
<dbReference type="Proteomes" id="UP000005212">
    <property type="component" value="Plasmid unnamed9"/>
</dbReference>
<keyword evidence="1" id="KW-0614">Plasmid</keyword>
<reference evidence="2" key="2">
    <citation type="submission" date="2012-03" db="EMBL/GenBank/DDBJ databases">
        <title>Complete genome sequence of Borrelia crocidurae.</title>
        <authorList>
            <person name="Elbir H."/>
            <person name="Gimenez G."/>
            <person name="Robert C."/>
            <person name="Raoult D."/>
            <person name="Drancourt M."/>
        </authorList>
    </citation>
    <scope>NUCLEOTIDE SEQUENCE [LARGE SCALE GENOMIC DNA]</scope>
    <source>
        <strain evidence="2">Achema</strain>
        <plasmid evidence="2">unnamed9</plasmid>
    </source>
</reference>
<proteinExistence type="predicted"/>
<dbReference type="HOGENOM" id="CLU_3150103_0_0_12"/>
<accession>I0FE63</accession>
<evidence type="ECO:0000313" key="2">
    <source>
        <dbReference type="Proteomes" id="UP000005212"/>
    </source>
</evidence>
<dbReference type="KEGG" id="bcw:Q7M_1061"/>
<evidence type="ECO:0008006" key="3">
    <source>
        <dbReference type="Google" id="ProtNLM"/>
    </source>
</evidence>
<evidence type="ECO:0000313" key="1">
    <source>
        <dbReference type="EMBL" id="AFI31769.1"/>
    </source>
</evidence>
<protein>
    <recommendedName>
        <fullName evidence="3">Lipoprotein</fullName>
    </recommendedName>
</protein>
<dbReference type="EMBL" id="CP003435">
    <property type="protein sequence ID" value="AFI31769.1"/>
    <property type="molecule type" value="Genomic_DNA"/>
</dbReference>
<dbReference type="PROSITE" id="PS51257">
    <property type="entry name" value="PROKAR_LIPOPROTEIN"/>
    <property type="match status" value="1"/>
</dbReference>
<gene>
    <name evidence="1" type="ordered locus">Q7M_1061</name>
</gene>
<dbReference type="PATRIC" id="fig|1155096.3.peg.992"/>
<dbReference type="AlphaFoldDB" id="I0FE63"/>
<organism evidence="1 2">
    <name type="scientific">Borrelia crocidurae (strain Achema)</name>
    <dbReference type="NCBI Taxonomy" id="1155096"/>
    <lineage>
        <taxon>Bacteria</taxon>
        <taxon>Pseudomonadati</taxon>
        <taxon>Spirochaetota</taxon>
        <taxon>Spirochaetia</taxon>
        <taxon>Spirochaetales</taxon>
        <taxon>Borreliaceae</taxon>
        <taxon>Borrelia</taxon>
    </lineage>
</organism>
<dbReference type="RefSeq" id="WP_014683145.1">
    <property type="nucleotide sequence ID" value="NC_017778.1"/>
</dbReference>
<reference evidence="1 2" key="1">
    <citation type="journal article" date="2012" name="J. Bacteriol.">
        <title>Complete Genome Sequence of Borrelia crocidurae.</title>
        <authorList>
            <person name="Elbir H."/>
            <person name="Gimenez G."/>
            <person name="Robert C."/>
            <person name="Bergstrom S."/>
            <person name="Cutler S."/>
            <person name="Raoult D."/>
            <person name="Drancourt M."/>
        </authorList>
    </citation>
    <scope>NUCLEOTIDE SEQUENCE [LARGE SCALE GENOMIC DNA]</scope>
    <source>
        <strain evidence="1 2">Achema</strain>
        <plasmid evidence="2">unnamed9</plasmid>
    </source>
</reference>